<evidence type="ECO:0000313" key="1">
    <source>
        <dbReference type="EMBL" id="KAH6947302.1"/>
    </source>
</evidence>
<dbReference type="Proteomes" id="UP000821845">
    <property type="component" value="Chromosome 1"/>
</dbReference>
<dbReference type="EMBL" id="CM023481">
    <property type="protein sequence ID" value="KAH6947302.1"/>
    <property type="molecule type" value="Genomic_DNA"/>
</dbReference>
<proteinExistence type="predicted"/>
<reference evidence="1" key="1">
    <citation type="submission" date="2020-05" db="EMBL/GenBank/DDBJ databases">
        <title>Large-scale comparative analyses of tick genomes elucidate their genetic diversity and vector capacities.</title>
        <authorList>
            <person name="Jia N."/>
            <person name="Wang J."/>
            <person name="Shi W."/>
            <person name="Du L."/>
            <person name="Sun Y."/>
            <person name="Zhan W."/>
            <person name="Jiang J."/>
            <person name="Wang Q."/>
            <person name="Zhang B."/>
            <person name="Ji P."/>
            <person name="Sakyi L.B."/>
            <person name="Cui X."/>
            <person name="Yuan T."/>
            <person name="Jiang B."/>
            <person name="Yang W."/>
            <person name="Lam T.T.-Y."/>
            <person name="Chang Q."/>
            <person name="Ding S."/>
            <person name="Wang X."/>
            <person name="Zhu J."/>
            <person name="Ruan X."/>
            <person name="Zhao L."/>
            <person name="Wei J."/>
            <person name="Que T."/>
            <person name="Du C."/>
            <person name="Cheng J."/>
            <person name="Dai P."/>
            <person name="Han X."/>
            <person name="Huang E."/>
            <person name="Gao Y."/>
            <person name="Liu J."/>
            <person name="Shao H."/>
            <person name="Ye R."/>
            <person name="Li L."/>
            <person name="Wei W."/>
            <person name="Wang X."/>
            <person name="Wang C."/>
            <person name="Yang T."/>
            <person name="Huo Q."/>
            <person name="Li W."/>
            <person name="Guo W."/>
            <person name="Chen H."/>
            <person name="Zhou L."/>
            <person name="Ni X."/>
            <person name="Tian J."/>
            <person name="Zhou Y."/>
            <person name="Sheng Y."/>
            <person name="Liu T."/>
            <person name="Pan Y."/>
            <person name="Xia L."/>
            <person name="Li J."/>
            <person name="Zhao F."/>
            <person name="Cao W."/>
        </authorList>
    </citation>
    <scope>NUCLEOTIDE SEQUENCE</scope>
    <source>
        <strain evidence="1">Hyas-2018</strain>
    </source>
</reference>
<comment type="caution">
    <text evidence="1">The sequence shown here is derived from an EMBL/GenBank/DDBJ whole genome shotgun (WGS) entry which is preliminary data.</text>
</comment>
<protein>
    <submittedName>
        <fullName evidence="1">Uncharacterized protein</fullName>
    </submittedName>
</protein>
<sequence>MECGKAYCIDIRGAIHLLAYLWQQVESTTVQNCFTRAKFMVRVNTSESEECADDCDSLLKEVLEHQGSAKALHFESFHDLDSDMATSPDLTESEIVATVVPREVEDDDDSDDVEADLDASQSLTAVADAVAVMRAFAEKKGLMARPLHSHAAIRGRIDGGLSNALDETEDNALLEGSNSGSEDDCQSDLSTSDSD</sequence>
<keyword evidence="2" id="KW-1185">Reference proteome</keyword>
<gene>
    <name evidence="1" type="ORF">HPB50_018360</name>
</gene>
<name>A0ACB7TPL5_HYAAI</name>
<accession>A0ACB7TPL5</accession>
<organism evidence="1 2">
    <name type="scientific">Hyalomma asiaticum</name>
    <name type="common">Tick</name>
    <dbReference type="NCBI Taxonomy" id="266040"/>
    <lineage>
        <taxon>Eukaryota</taxon>
        <taxon>Metazoa</taxon>
        <taxon>Ecdysozoa</taxon>
        <taxon>Arthropoda</taxon>
        <taxon>Chelicerata</taxon>
        <taxon>Arachnida</taxon>
        <taxon>Acari</taxon>
        <taxon>Parasitiformes</taxon>
        <taxon>Ixodida</taxon>
        <taxon>Ixodoidea</taxon>
        <taxon>Ixodidae</taxon>
        <taxon>Hyalomminae</taxon>
        <taxon>Hyalomma</taxon>
    </lineage>
</organism>
<evidence type="ECO:0000313" key="2">
    <source>
        <dbReference type="Proteomes" id="UP000821845"/>
    </source>
</evidence>